<evidence type="ECO:0000313" key="1">
    <source>
        <dbReference type="EMBL" id="MFC7751643.1"/>
    </source>
</evidence>
<sequence>MSWFDSIDGNVFYTTEKEVNRFELYQADPNGEDPLVWRTPVADVQVLHDQLVCRFGENDAGQELVTITVRVMEN</sequence>
<comment type="caution">
    <text evidence="1">The sequence shown here is derived from an EMBL/GenBank/DDBJ whole genome shotgun (WGS) entry which is preliminary data.</text>
</comment>
<name>A0ABW2V7U8_9BACL</name>
<dbReference type="RefSeq" id="WP_138790792.1">
    <property type="nucleotide sequence ID" value="NZ_JBHTGQ010000056.1"/>
</dbReference>
<evidence type="ECO:0000313" key="2">
    <source>
        <dbReference type="Proteomes" id="UP001596528"/>
    </source>
</evidence>
<keyword evidence="2" id="KW-1185">Reference proteome</keyword>
<accession>A0ABW2V7U8</accession>
<gene>
    <name evidence="1" type="ORF">ACFQWB_17145</name>
</gene>
<reference evidence="2" key="1">
    <citation type="journal article" date="2019" name="Int. J. Syst. Evol. Microbiol.">
        <title>The Global Catalogue of Microorganisms (GCM) 10K type strain sequencing project: providing services to taxonomists for standard genome sequencing and annotation.</title>
        <authorList>
            <consortium name="The Broad Institute Genomics Platform"/>
            <consortium name="The Broad Institute Genome Sequencing Center for Infectious Disease"/>
            <person name="Wu L."/>
            <person name="Ma J."/>
        </authorList>
    </citation>
    <scope>NUCLEOTIDE SEQUENCE [LARGE SCALE GENOMIC DNA]</scope>
    <source>
        <strain evidence="2">JCM 18657</strain>
    </source>
</reference>
<organism evidence="1 2">
    <name type="scientific">Paenibacillus thermoaerophilus</name>
    <dbReference type="NCBI Taxonomy" id="1215385"/>
    <lineage>
        <taxon>Bacteria</taxon>
        <taxon>Bacillati</taxon>
        <taxon>Bacillota</taxon>
        <taxon>Bacilli</taxon>
        <taxon>Bacillales</taxon>
        <taxon>Paenibacillaceae</taxon>
        <taxon>Paenibacillus</taxon>
    </lineage>
</organism>
<dbReference type="EMBL" id="JBHTGQ010000056">
    <property type="protein sequence ID" value="MFC7751643.1"/>
    <property type="molecule type" value="Genomic_DNA"/>
</dbReference>
<protein>
    <submittedName>
        <fullName evidence="1">Uncharacterized protein</fullName>
    </submittedName>
</protein>
<proteinExistence type="predicted"/>
<dbReference type="Proteomes" id="UP001596528">
    <property type="component" value="Unassembled WGS sequence"/>
</dbReference>